<accession>A0A8H9I1B4</accession>
<dbReference type="AlphaFoldDB" id="A0A1E7MYV3"/>
<evidence type="ECO:0000256" key="1">
    <source>
        <dbReference type="SAM" id="Coils"/>
    </source>
</evidence>
<sequence length="317" mass="35013">MKGDAVLVELCERLPVLAGEYGLHMVPAVPEDHPGRAEVDGEAMTVDEFCGLARAAGARVLFHRTTAFDADAFLAGAFPEDDDDPDALSEAETASVKAVERVRRRARRHDGQIVDVQLCVVLDGVAVFWSRLASWAAALADDAEKAQDEKNDMVEQIRTSRARDEQAEVTRISRLLQDDPTFREAKDPQARRRAADRLVPRPDEMDFEARRIRTRAIQEAISAIEEAADAIFSEYMTQLPELADELVASGALDGARTIPARKVHLKEFLRKRSGGHTPPVDLITLMMELPQLRNPSSAAVLPAARQPNETLFPMEQG</sequence>
<comment type="caution">
    <text evidence="3">The sequence shown here is derived from an EMBL/GenBank/DDBJ whole genome shotgun (WGS) entry which is preliminary data.</text>
</comment>
<reference evidence="2 5" key="1">
    <citation type="journal article" date="2014" name="Int. J. Syst. Evol. Microbiol.">
        <title>Complete genome sequence of Corynebacterium casei LMG S-19264T (=DSM 44701T), isolated from a smear-ripened cheese.</title>
        <authorList>
            <consortium name="US DOE Joint Genome Institute (JGI-PGF)"/>
            <person name="Walter F."/>
            <person name="Albersmeier A."/>
            <person name="Kalinowski J."/>
            <person name="Ruckert C."/>
        </authorList>
    </citation>
    <scope>NUCLEOTIDE SEQUENCE [LARGE SCALE GENOMIC DNA]</scope>
    <source>
        <strain evidence="2 5">JCM 4434</strain>
    </source>
</reference>
<evidence type="ECO:0000313" key="4">
    <source>
        <dbReference type="Proteomes" id="UP000037395"/>
    </source>
</evidence>
<dbReference type="RefSeq" id="WP_030558208.1">
    <property type="nucleotide sequence ID" value="NZ_JOER01000100.1"/>
</dbReference>
<evidence type="ECO:0000313" key="2">
    <source>
        <dbReference type="EMBL" id="GGV08235.1"/>
    </source>
</evidence>
<keyword evidence="1" id="KW-0175">Coiled coil</keyword>
<protein>
    <submittedName>
        <fullName evidence="3">Uncharacterized protein</fullName>
    </submittedName>
</protein>
<reference evidence="2" key="5">
    <citation type="submission" date="2020-09" db="EMBL/GenBank/DDBJ databases">
        <authorList>
            <person name="Sun Q."/>
            <person name="Ohkuma M."/>
        </authorList>
    </citation>
    <scope>NUCLEOTIDE SEQUENCE</scope>
    <source>
        <strain evidence="2">JCM 4434</strain>
    </source>
</reference>
<dbReference type="Proteomes" id="UP000610124">
    <property type="component" value="Unassembled WGS sequence"/>
</dbReference>
<evidence type="ECO:0000313" key="3">
    <source>
        <dbReference type="EMBL" id="OEV33630.1"/>
    </source>
</evidence>
<proteinExistence type="predicted"/>
<reference evidence="3" key="4">
    <citation type="submission" date="2016-08" db="EMBL/GenBank/DDBJ databases">
        <title>Sequencing, Assembly and Comparative Genomics of S. aureofaciens ATCC 10762.</title>
        <authorList>
            <person name="Gradnigo J.S."/>
            <person name="Johnson N."/>
            <person name="Somerville G.A."/>
        </authorList>
    </citation>
    <scope>NUCLEOTIDE SEQUENCE [LARGE SCALE GENOMIC DNA]</scope>
    <source>
        <strain evidence="3">ATCC 10762</strain>
    </source>
</reference>
<dbReference type="KEGG" id="kau:B6264_00015"/>
<organism evidence="3 4">
    <name type="scientific">Kitasatospora aureofaciens</name>
    <name type="common">Streptomyces aureofaciens</name>
    <dbReference type="NCBI Taxonomy" id="1894"/>
    <lineage>
        <taxon>Bacteria</taxon>
        <taxon>Bacillati</taxon>
        <taxon>Actinomycetota</taxon>
        <taxon>Actinomycetes</taxon>
        <taxon>Kitasatosporales</taxon>
        <taxon>Streptomycetaceae</taxon>
        <taxon>Kitasatospora</taxon>
    </lineage>
</organism>
<feature type="coiled-coil region" evidence="1">
    <location>
        <begin position="136"/>
        <end position="163"/>
    </location>
</feature>
<reference evidence="4" key="3">
    <citation type="submission" date="2016-08" db="EMBL/GenBank/DDBJ databases">
        <title>Sequencing, assembly and comparative genomics of S. aureofaciens ATCC 10762.</title>
        <authorList>
            <person name="Gradnigo J.S."/>
            <person name="Johnson N."/>
            <person name="Somerville G.A."/>
        </authorList>
    </citation>
    <scope>NUCLEOTIDE SEQUENCE [LARGE SCALE GENOMIC DNA]</scope>
    <source>
        <strain evidence="4">ATCC 10762 / DSM 40127 / CCM 3239 / JCM 4008 / LMG 5968 / NBRC 12843 / NCIMB 8234 / A-377</strain>
    </source>
</reference>
<evidence type="ECO:0000313" key="5">
    <source>
        <dbReference type="Proteomes" id="UP000610124"/>
    </source>
</evidence>
<keyword evidence="4" id="KW-1185">Reference proteome</keyword>
<dbReference type="Proteomes" id="UP000037395">
    <property type="component" value="Unassembled WGS sequence"/>
</dbReference>
<accession>A0A1E7MYV3</accession>
<name>A0A1E7MYV3_KITAU</name>
<dbReference type="EMBL" id="BMUB01000051">
    <property type="protein sequence ID" value="GGV08235.1"/>
    <property type="molecule type" value="Genomic_DNA"/>
</dbReference>
<reference evidence="3 4" key="2">
    <citation type="submission" date="2014-07" db="EMBL/GenBank/DDBJ databases">
        <authorList>
            <person name="Zhang J.E."/>
            <person name="Yang H."/>
            <person name="Guo J."/>
            <person name="Deng Z."/>
            <person name="Luo H."/>
            <person name="Luo M."/>
            <person name="Zhao B."/>
        </authorList>
    </citation>
    <scope>NUCLEOTIDE SEQUENCE [LARGE SCALE GENOMIC DNA]</scope>
    <source>
        <strain evidence="3">ATCC 10762</strain>
        <strain evidence="4">ATCC 10762 / DSM 40127 / CCM 3239 / JCM 4008 / LMG 5968 / NBRC 12843 / NCIMB 8234 / A-377</strain>
    </source>
</reference>
<dbReference type="EMBL" id="JPRF03000064">
    <property type="protein sequence ID" value="OEV33630.1"/>
    <property type="molecule type" value="Genomic_DNA"/>
</dbReference>
<gene>
    <name evidence="2" type="ORF">GCM10010502_74040</name>
    <name evidence="3" type="ORF">HS99_0038700</name>
</gene>